<keyword evidence="1" id="KW-0812">Transmembrane</keyword>
<name>A0A6C0I979_9ZZZZ</name>
<feature type="transmembrane region" description="Helical" evidence="1">
    <location>
        <begin position="153"/>
        <end position="175"/>
    </location>
</feature>
<reference evidence="2" key="1">
    <citation type="journal article" date="2020" name="Nature">
        <title>Giant virus diversity and host interactions through global metagenomics.</title>
        <authorList>
            <person name="Schulz F."/>
            <person name="Roux S."/>
            <person name="Paez-Espino D."/>
            <person name="Jungbluth S."/>
            <person name="Walsh D.A."/>
            <person name="Denef V.J."/>
            <person name="McMahon K.D."/>
            <person name="Konstantinidis K.T."/>
            <person name="Eloe-Fadrosh E.A."/>
            <person name="Kyrpides N.C."/>
            <person name="Woyke T."/>
        </authorList>
    </citation>
    <scope>NUCLEOTIDE SEQUENCE</scope>
    <source>
        <strain evidence="2">GVMAG-M-3300023184-51</strain>
    </source>
</reference>
<dbReference type="AlphaFoldDB" id="A0A6C0I979"/>
<evidence type="ECO:0000313" key="2">
    <source>
        <dbReference type="EMBL" id="QHT88623.1"/>
    </source>
</evidence>
<feature type="transmembrane region" description="Helical" evidence="1">
    <location>
        <begin position="30"/>
        <end position="48"/>
    </location>
</feature>
<keyword evidence="1" id="KW-1133">Transmembrane helix</keyword>
<feature type="transmembrane region" description="Helical" evidence="1">
    <location>
        <begin position="114"/>
        <end position="133"/>
    </location>
</feature>
<keyword evidence="1" id="KW-0472">Membrane</keyword>
<dbReference type="EMBL" id="MN740120">
    <property type="protein sequence ID" value="QHT88623.1"/>
    <property type="molecule type" value="Genomic_DNA"/>
</dbReference>
<protein>
    <submittedName>
        <fullName evidence="2">Uncharacterized protein</fullName>
    </submittedName>
</protein>
<proteinExistence type="predicted"/>
<evidence type="ECO:0000256" key="1">
    <source>
        <dbReference type="SAM" id="Phobius"/>
    </source>
</evidence>
<sequence length="209" mass="23785">MNTTNTNINKTREPIDLHSKTVLGEPIDNIIFFLSLVLPFINEIAIVLRKSGLPMFHNLYKTCVHSEILLLLSESCKKNKKIHCTTKDTIQGLLIDALAYLGILLNISRNTIKYGYITGVINGFILIIFSIIIPNLYLAHIIHNTKQFLNTESAIITIIIGIICIALLIIITKIIQELISEKFKNYRIDIKNEPVIKNKTQQEIINYLD</sequence>
<accession>A0A6C0I979</accession>
<organism evidence="2">
    <name type="scientific">viral metagenome</name>
    <dbReference type="NCBI Taxonomy" id="1070528"/>
    <lineage>
        <taxon>unclassified sequences</taxon>
        <taxon>metagenomes</taxon>
        <taxon>organismal metagenomes</taxon>
    </lineage>
</organism>